<evidence type="ECO:0000256" key="4">
    <source>
        <dbReference type="SAM" id="Phobius"/>
    </source>
</evidence>
<accession>A0A419A9T0</accession>
<dbReference type="Gene3D" id="2.40.50.100">
    <property type="match status" value="1"/>
</dbReference>
<dbReference type="NCBIfam" id="TIGR01730">
    <property type="entry name" value="RND_mfp"/>
    <property type="match status" value="1"/>
</dbReference>
<evidence type="ECO:0000256" key="2">
    <source>
        <dbReference type="SAM" id="Coils"/>
    </source>
</evidence>
<dbReference type="SUPFAM" id="SSF111369">
    <property type="entry name" value="HlyD-like secretion proteins"/>
    <property type="match status" value="1"/>
</dbReference>
<comment type="caution">
    <text evidence="7">The sequence shown here is derived from an EMBL/GenBank/DDBJ whole genome shotgun (WGS) entry which is preliminary data.</text>
</comment>
<dbReference type="Pfam" id="PF25954">
    <property type="entry name" value="Beta-barrel_RND_2"/>
    <property type="match status" value="1"/>
</dbReference>
<keyword evidence="4" id="KW-0472">Membrane</keyword>
<dbReference type="InterPro" id="IPR058647">
    <property type="entry name" value="BSH_CzcB-like"/>
</dbReference>
<dbReference type="Gene3D" id="1.10.287.470">
    <property type="entry name" value="Helix hairpin bin"/>
    <property type="match status" value="1"/>
</dbReference>
<feature type="coiled-coil region" evidence="2">
    <location>
        <begin position="144"/>
        <end position="206"/>
    </location>
</feature>
<dbReference type="Gene3D" id="2.40.30.170">
    <property type="match status" value="1"/>
</dbReference>
<dbReference type="Gene3D" id="2.40.420.20">
    <property type="match status" value="1"/>
</dbReference>
<dbReference type="PANTHER" id="PTHR30469:SF15">
    <property type="entry name" value="HLYD FAMILY OF SECRETION PROTEINS"/>
    <property type="match status" value="1"/>
</dbReference>
<dbReference type="PANTHER" id="PTHR30469">
    <property type="entry name" value="MULTIDRUG RESISTANCE PROTEIN MDTA"/>
    <property type="match status" value="1"/>
</dbReference>
<dbReference type="OrthoDB" id="9806939at2"/>
<dbReference type="Proteomes" id="UP000283587">
    <property type="component" value="Unassembled WGS sequence"/>
</dbReference>
<reference evidence="8" key="1">
    <citation type="submission" date="2018-09" db="EMBL/GenBank/DDBJ databases">
        <title>Paracoccus onubensis nov. sp. a moderate halophilic bacterium isolated from Gruta de las Maravillas (Aracena, Spain).</title>
        <authorList>
            <person name="Jurado V."/>
            <person name="Gutierrez-Patricio S."/>
            <person name="Gonzalez-Pimentel J.L."/>
            <person name="Miller A.Z."/>
            <person name="Laiz L."/>
            <person name="Saiz-Jimenez C."/>
        </authorList>
    </citation>
    <scope>NUCLEOTIDE SEQUENCE [LARGE SCALE GENOMIC DNA]</scope>
    <source>
        <strain evidence="8">DSM 26381</strain>
    </source>
</reference>
<gene>
    <name evidence="7" type="ORF">D3P05_05135</name>
</gene>
<feature type="domain" description="CusB-like beta-barrel" evidence="5">
    <location>
        <begin position="260"/>
        <end position="329"/>
    </location>
</feature>
<feature type="transmembrane region" description="Helical" evidence="4">
    <location>
        <begin position="42"/>
        <end position="63"/>
    </location>
</feature>
<evidence type="ECO:0000313" key="8">
    <source>
        <dbReference type="Proteomes" id="UP000283587"/>
    </source>
</evidence>
<dbReference type="Pfam" id="PF25973">
    <property type="entry name" value="BSH_CzcB"/>
    <property type="match status" value="1"/>
</dbReference>
<dbReference type="InterPro" id="IPR058792">
    <property type="entry name" value="Beta-barrel_RND_2"/>
</dbReference>
<evidence type="ECO:0000313" key="7">
    <source>
        <dbReference type="EMBL" id="RJL19442.1"/>
    </source>
</evidence>
<dbReference type="FunFam" id="2.40.30.170:FF:000010">
    <property type="entry name" value="Efflux RND transporter periplasmic adaptor subunit"/>
    <property type="match status" value="1"/>
</dbReference>
<comment type="similarity">
    <text evidence="1">Belongs to the membrane fusion protein (MFP) (TC 8.A.1) family.</text>
</comment>
<dbReference type="GO" id="GO:1990281">
    <property type="term" value="C:efflux pump complex"/>
    <property type="evidence" value="ECO:0007669"/>
    <property type="project" value="TreeGrafter"/>
</dbReference>
<dbReference type="RefSeq" id="WP_119897104.1">
    <property type="nucleotide sequence ID" value="NZ_QNRC01000032.1"/>
</dbReference>
<evidence type="ECO:0000259" key="5">
    <source>
        <dbReference type="Pfam" id="PF25954"/>
    </source>
</evidence>
<name>A0A419A9T0_9RHOB</name>
<keyword evidence="2" id="KW-0175">Coiled coil</keyword>
<sequence length="411" mass="43329">MSPEPSTEAHTFPARRNDKPDWAKTTRELRHEAAGTRPQRRIWPWGIVAVLALALVGVVSVPASAPPAATANAPVEVDTAILLHPLDVTTVQPQTLGQALPVSGTLRPHLQVEIASRTAGTVEEVGVRLGDRVSHGDLLLQIESDSLEAQLRQQQASLAASRAQSLLAETQAQRSEQLADRGISAAANLETSRSNLEVQAANLEMQRAAVAAAEIALRDTRVLAPFDGIIAARKAEPGQTVASGAVLFELADLSSMLATMNVPVARSVPLKPGQNVRLTVQGLPGRDFAGRIEGIAPVASEGSRNSAVTVRVDNPDHILRGGMFVSGEIEMDSIPDAIAIPRDSLREDAGGPHVLKIADGRLVRQQVATGAAMSGGDLIAIVSGLEASDRIVSGRLAELREGMDVRIEEPG</sequence>
<organism evidence="7 8">
    <name type="scientific">Paracoccus siganidrum</name>
    <dbReference type="NCBI Taxonomy" id="1276757"/>
    <lineage>
        <taxon>Bacteria</taxon>
        <taxon>Pseudomonadati</taxon>
        <taxon>Pseudomonadota</taxon>
        <taxon>Alphaproteobacteria</taxon>
        <taxon>Rhodobacterales</taxon>
        <taxon>Paracoccaceae</taxon>
        <taxon>Paracoccus</taxon>
    </lineage>
</organism>
<protein>
    <submittedName>
        <fullName evidence="7">Efflux RND transporter periplasmic adaptor subunit</fullName>
    </submittedName>
</protein>
<keyword evidence="8" id="KW-1185">Reference proteome</keyword>
<evidence type="ECO:0000256" key="1">
    <source>
        <dbReference type="ARBA" id="ARBA00009477"/>
    </source>
</evidence>
<dbReference type="InterPro" id="IPR006143">
    <property type="entry name" value="RND_pump_MFP"/>
</dbReference>
<feature type="domain" description="CzcB-like barrel-sandwich hybrid" evidence="6">
    <location>
        <begin position="112"/>
        <end position="252"/>
    </location>
</feature>
<evidence type="ECO:0000256" key="3">
    <source>
        <dbReference type="SAM" id="MobiDB-lite"/>
    </source>
</evidence>
<feature type="region of interest" description="Disordered" evidence="3">
    <location>
        <begin position="1"/>
        <end position="23"/>
    </location>
</feature>
<dbReference type="AlphaFoldDB" id="A0A419A9T0"/>
<proteinExistence type="inferred from homology"/>
<keyword evidence="4" id="KW-1133">Transmembrane helix</keyword>
<evidence type="ECO:0000259" key="6">
    <source>
        <dbReference type="Pfam" id="PF25973"/>
    </source>
</evidence>
<keyword evidence="4" id="KW-0812">Transmembrane</keyword>
<dbReference type="GO" id="GO:0015562">
    <property type="term" value="F:efflux transmembrane transporter activity"/>
    <property type="evidence" value="ECO:0007669"/>
    <property type="project" value="TreeGrafter"/>
</dbReference>
<dbReference type="EMBL" id="QZEW01000016">
    <property type="protein sequence ID" value="RJL19442.1"/>
    <property type="molecule type" value="Genomic_DNA"/>
</dbReference>